<name>A0A242L2P0_ENTMU</name>
<organism evidence="2 3">
    <name type="scientific">Enterococcus mundtii</name>
    <dbReference type="NCBI Taxonomy" id="53346"/>
    <lineage>
        <taxon>Bacteria</taxon>
        <taxon>Bacillati</taxon>
        <taxon>Bacillota</taxon>
        <taxon>Bacilli</taxon>
        <taxon>Lactobacillales</taxon>
        <taxon>Enterococcaceae</taxon>
        <taxon>Enterococcus</taxon>
    </lineage>
</organism>
<dbReference type="RefSeq" id="WP_086335176.1">
    <property type="nucleotide sequence ID" value="NZ_NGMS01000001.1"/>
</dbReference>
<feature type="domain" description="HTH cro/C1-type" evidence="1">
    <location>
        <begin position="7"/>
        <end position="60"/>
    </location>
</feature>
<dbReference type="InterPro" id="IPR001387">
    <property type="entry name" value="Cro/C1-type_HTH"/>
</dbReference>
<dbReference type="PROSITE" id="PS50943">
    <property type="entry name" value="HTH_CROC1"/>
    <property type="match status" value="1"/>
</dbReference>
<comment type="caution">
    <text evidence="2">The sequence shown here is derived from an EMBL/GenBank/DDBJ whole genome shotgun (WGS) entry which is preliminary data.</text>
</comment>
<dbReference type="PANTHER" id="PTHR37038">
    <property type="entry name" value="TRANSCRIPTIONAL REGULATOR-RELATED"/>
    <property type="match status" value="1"/>
</dbReference>
<evidence type="ECO:0000313" key="2">
    <source>
        <dbReference type="EMBL" id="OTP28473.1"/>
    </source>
</evidence>
<sequence length="302" mass="36187">MEVHELLKKMRVDRGLSQKKLAHGIVSRETLAKYENGKNHLPLLVFLELLERLNMTIDEFMFYLDGDKVSQKNLSLKKMFRNLEKNSGAINYQLKKLAQEVEYSDDLVVIRNYLAVKTYKWYEEIDGVKKLNKKDTNYLKRLSDYLEKIDEWGRFEMTTFATLLYLFETSYIKQRLKEVEKNVMKNGEFEIFHSILSGIYNNVFLLMIEREELKLAKYYLEKLFETRRRIIFQRETEIYHRFYQLLLAHIEGEAVSKKIKDYIMGLELIGASKLKNELLADLHRFETQYEIEHIFNILGKNF</sequence>
<evidence type="ECO:0000259" key="1">
    <source>
        <dbReference type="PROSITE" id="PS50943"/>
    </source>
</evidence>
<dbReference type="Pfam" id="PF21259">
    <property type="entry name" value="Rgg_C"/>
    <property type="match status" value="1"/>
</dbReference>
<evidence type="ECO:0000313" key="3">
    <source>
        <dbReference type="Proteomes" id="UP000195024"/>
    </source>
</evidence>
<dbReference type="Gene3D" id="1.25.40.10">
    <property type="entry name" value="Tetratricopeptide repeat domain"/>
    <property type="match status" value="1"/>
</dbReference>
<dbReference type="GO" id="GO:0003677">
    <property type="term" value="F:DNA binding"/>
    <property type="evidence" value="ECO:0007669"/>
    <property type="project" value="InterPro"/>
</dbReference>
<dbReference type="InterPro" id="IPR010057">
    <property type="entry name" value="Transcription_activator_Rgg_C"/>
</dbReference>
<dbReference type="InterPro" id="IPR010982">
    <property type="entry name" value="Lambda_DNA-bd_dom_sf"/>
</dbReference>
<dbReference type="Proteomes" id="UP000195024">
    <property type="component" value="Unassembled WGS sequence"/>
</dbReference>
<dbReference type="Pfam" id="PF01381">
    <property type="entry name" value="HTH_3"/>
    <property type="match status" value="1"/>
</dbReference>
<dbReference type="CDD" id="cd00093">
    <property type="entry name" value="HTH_XRE"/>
    <property type="match status" value="1"/>
</dbReference>
<reference evidence="2 3" key="1">
    <citation type="submission" date="2017-05" db="EMBL/GenBank/DDBJ databases">
        <title>The Genome Sequence of Enterococcus mundtii 6B1_DIV0119.</title>
        <authorList>
            <consortium name="The Broad Institute Genomics Platform"/>
            <consortium name="The Broad Institute Genomic Center for Infectious Diseases"/>
            <person name="Earl A."/>
            <person name="Manson A."/>
            <person name="Schwartman J."/>
            <person name="Gilmore M."/>
            <person name="Abouelleil A."/>
            <person name="Cao P."/>
            <person name="Chapman S."/>
            <person name="Cusick C."/>
            <person name="Shea T."/>
            <person name="Young S."/>
            <person name="Neafsey D."/>
            <person name="Nusbaum C."/>
            <person name="Birren B."/>
        </authorList>
    </citation>
    <scope>NUCLEOTIDE SEQUENCE [LARGE SCALE GENOMIC DNA]</scope>
    <source>
        <strain evidence="2 3">6B1_DIV0119</strain>
    </source>
</reference>
<protein>
    <recommendedName>
        <fullName evidence="1">HTH cro/C1-type domain-containing protein</fullName>
    </recommendedName>
</protein>
<proteinExistence type="predicted"/>
<dbReference type="AlphaFoldDB" id="A0A242L2P0"/>
<dbReference type="InterPro" id="IPR053163">
    <property type="entry name" value="HTH-type_regulator_Rgg"/>
</dbReference>
<dbReference type="InterPro" id="IPR011990">
    <property type="entry name" value="TPR-like_helical_dom_sf"/>
</dbReference>
<dbReference type="EMBL" id="NGMS01000001">
    <property type="protein sequence ID" value="OTP28473.1"/>
    <property type="molecule type" value="Genomic_DNA"/>
</dbReference>
<gene>
    <name evidence="2" type="ORF">A5802_002215</name>
</gene>
<dbReference type="SUPFAM" id="SSF47413">
    <property type="entry name" value="lambda repressor-like DNA-binding domains"/>
    <property type="match status" value="1"/>
</dbReference>
<dbReference type="SMART" id="SM00530">
    <property type="entry name" value="HTH_XRE"/>
    <property type="match status" value="1"/>
</dbReference>
<accession>A0A242L2P0</accession>